<evidence type="ECO:0008006" key="4">
    <source>
        <dbReference type="Google" id="ProtNLM"/>
    </source>
</evidence>
<protein>
    <recommendedName>
        <fullName evidence="4">Protein kinase domain-containing protein</fullName>
    </recommendedName>
</protein>
<reference evidence="2" key="1">
    <citation type="submission" date="2023-06" db="EMBL/GenBank/DDBJ databases">
        <authorList>
            <consortium name="Lawrence Berkeley National Laboratory"/>
            <person name="Ahrendt S."/>
            <person name="Sahu N."/>
            <person name="Indic B."/>
            <person name="Wong-Bajracharya J."/>
            <person name="Merenyi Z."/>
            <person name="Ke H.-M."/>
            <person name="Monk M."/>
            <person name="Kocsube S."/>
            <person name="Drula E."/>
            <person name="Lipzen A."/>
            <person name="Balint B."/>
            <person name="Henrissat B."/>
            <person name="Andreopoulos B."/>
            <person name="Martin F.M."/>
            <person name="Harder C.B."/>
            <person name="Rigling D."/>
            <person name="Ford K.L."/>
            <person name="Foster G.D."/>
            <person name="Pangilinan J."/>
            <person name="Papanicolaou A."/>
            <person name="Barry K."/>
            <person name="LaButti K."/>
            <person name="Viragh M."/>
            <person name="Koriabine M."/>
            <person name="Yan M."/>
            <person name="Riley R."/>
            <person name="Champramary S."/>
            <person name="Plett K.L."/>
            <person name="Tsai I.J."/>
            <person name="Slot J."/>
            <person name="Sipos G."/>
            <person name="Plett J."/>
            <person name="Nagy L.G."/>
            <person name="Grigoriev I.V."/>
        </authorList>
    </citation>
    <scope>NUCLEOTIDE SEQUENCE</scope>
    <source>
        <strain evidence="2">FPL87.14</strain>
    </source>
</reference>
<dbReference type="Proteomes" id="UP001175226">
    <property type="component" value="Unassembled WGS sequence"/>
</dbReference>
<organism evidence="2 3">
    <name type="scientific">Armillaria borealis</name>
    <dbReference type="NCBI Taxonomy" id="47425"/>
    <lineage>
        <taxon>Eukaryota</taxon>
        <taxon>Fungi</taxon>
        <taxon>Dikarya</taxon>
        <taxon>Basidiomycota</taxon>
        <taxon>Agaricomycotina</taxon>
        <taxon>Agaricomycetes</taxon>
        <taxon>Agaricomycetidae</taxon>
        <taxon>Agaricales</taxon>
        <taxon>Marasmiineae</taxon>
        <taxon>Physalacriaceae</taxon>
        <taxon>Armillaria</taxon>
    </lineage>
</organism>
<evidence type="ECO:0000313" key="2">
    <source>
        <dbReference type="EMBL" id="KAK0421711.1"/>
    </source>
</evidence>
<keyword evidence="1" id="KW-1133">Transmembrane helix</keyword>
<keyword evidence="1" id="KW-0472">Membrane</keyword>
<gene>
    <name evidence="2" type="ORF">EV421DRAFT_1915683</name>
</gene>
<evidence type="ECO:0000313" key="3">
    <source>
        <dbReference type="Proteomes" id="UP001175226"/>
    </source>
</evidence>
<accession>A0AA39M4V7</accession>
<proteinExistence type="predicted"/>
<dbReference type="InterPro" id="IPR059179">
    <property type="entry name" value="MLKL-like_MCAfunc"/>
</dbReference>
<name>A0AA39M4V7_9AGAR</name>
<keyword evidence="3" id="KW-1185">Reference proteome</keyword>
<dbReference type="EMBL" id="JAUEPT010000347">
    <property type="protein sequence ID" value="KAK0421711.1"/>
    <property type="molecule type" value="Genomic_DNA"/>
</dbReference>
<keyword evidence="1" id="KW-0812">Transmembrane</keyword>
<dbReference type="CDD" id="cd21037">
    <property type="entry name" value="MLKL_NTD"/>
    <property type="match status" value="1"/>
</dbReference>
<evidence type="ECO:0000256" key="1">
    <source>
        <dbReference type="SAM" id="Phobius"/>
    </source>
</evidence>
<feature type="transmembrane region" description="Helical" evidence="1">
    <location>
        <begin position="776"/>
        <end position="797"/>
    </location>
</feature>
<dbReference type="AlphaFoldDB" id="A0AA39M4V7"/>
<comment type="caution">
    <text evidence="2">The sequence shown here is derived from an EMBL/GenBank/DDBJ whole genome shotgun (WGS) entry which is preliminary data.</text>
</comment>
<sequence>MPRNFNVDQLIQGAKLAAAAGEMVPFPYLKGAAQCAVIFLEAIEKAGKNDEDLQALADDIGTTICIVKEAIEAHGINSATHYHGVCAEFQTYLENLLSELNNTQRNLGRKRFKRFLKTKKVSDTINGFKERMNSIKANYVIRTITDSRLEMPEIRDVLTTRITEATETSRLRITSIVESRSDHIVGEIRNLRASQSEQMSQICTKLQDKHGYYKGEVRDLAPGDIYLTKWFCSWCQAVYCQDTRHCRAASRRWSICNYQDGICTVENSNTIKFIRVYRPWNGKGKDIMRKLDHDINVFIKPKHPNIAQVFGICRSPNLPAIIFHGAMQVSVSTYLRKMILPKDIIPFYVEFLHDMESLSDHLMKYYPPSKPESYADVTDTYINEHGKLVVTTISTYYHVGLPINGFHLGPCPQLYRRLRIGASMLSSSLQKGDILPVYHTLSFYFSQNKILYPSQEDQPYAPGSILTSHGQTLIGRTQDRLDKWIMEFRPSNYYGTFQYKLPSKDSESIPIGFSIDMVEGNIVPLLCAGKMPYAIAVYPHSTFKISDSWITQASHLYSDLHSRGCVDDDDDLDMINGVFYIYLDLKDEHDYCFRLSDTFMVEEPHTLSLLIRAPIVDDQTNKVSWPVLSWLYNTDLEISQEEAEEQFGFKMYLYWDSHPISASVLSAMPEFNAEYGFNPTHKGTDICERYGLPLLEIFNVSSPMEESMTSDAVADTFAPTSIILDGAHQALHEEVSPLQGNDVDAAMETAEEVHVDEVLTKVEITTVLQQDRYSQLFIVICTAISTLLLSFIVQAYLQ</sequence>